<protein>
    <recommendedName>
        <fullName evidence="3">Replication initiation protein</fullName>
    </recommendedName>
</protein>
<dbReference type="AlphaFoldDB" id="A0A344UH97"/>
<reference evidence="1 2" key="1">
    <citation type="submission" date="2018-05" db="EMBL/GenBank/DDBJ databases">
        <title>Genome sequencing, assembly and analysis of the novel insecticidal bacterium, Chromobacterium phragmitis.</title>
        <authorList>
            <person name="Sparks M.E."/>
            <person name="Blackburn M.B."/>
            <person name="Gundersen-Rindal D.E."/>
        </authorList>
    </citation>
    <scope>NUCLEOTIDE SEQUENCE [LARGE SCALE GENOMIC DNA]</scope>
    <source>
        <strain evidence="1">IIBBL 274-1</strain>
    </source>
</reference>
<evidence type="ECO:0000313" key="2">
    <source>
        <dbReference type="Proteomes" id="UP000252038"/>
    </source>
</evidence>
<proteinExistence type="predicted"/>
<accession>A0A344UH97</accession>
<dbReference type="Proteomes" id="UP000252038">
    <property type="component" value="Chromosome"/>
</dbReference>
<organism evidence="1 2">
    <name type="scientific">Chromobacterium phragmitis</name>
    <dbReference type="NCBI Taxonomy" id="2202141"/>
    <lineage>
        <taxon>Bacteria</taxon>
        <taxon>Pseudomonadati</taxon>
        <taxon>Pseudomonadota</taxon>
        <taxon>Betaproteobacteria</taxon>
        <taxon>Neisseriales</taxon>
        <taxon>Chromobacteriaceae</taxon>
        <taxon>Chromobacterium</taxon>
    </lineage>
</organism>
<evidence type="ECO:0008006" key="3">
    <source>
        <dbReference type="Google" id="ProtNLM"/>
    </source>
</evidence>
<dbReference type="KEGG" id="chrb:DK843_10250"/>
<dbReference type="RefSeq" id="WP_114073177.1">
    <property type="nucleotide sequence ID" value="NZ_CP029554.1"/>
</dbReference>
<sequence>MARTSTAAGIERLRQQANAVRLAAEAYDDEVVRACAVAAADTMQALANKRECDEPVLELAANASNIELREARLRQAVRRGVEVYLPSWREANTGMPNLLLRSALFAAANNPDEAVAEETIASQGDTSITLTGFRLTGYDKRVFAVCLNHYRQDRPLSAVQGECQWIRISYWQFAKELGVEPGSNVYKAVRASLIRLNAAHLRLRVKRRDIPLPKLIEVAFDDGHDAAAPGSSLVKGGDVIAFRVLDSMANLFGPQEWTAVSEVALHDFTGLPAWLASFYSTHAKPYALQVSDLWRYSGVVCDLREFRRRLKSALEKLLGEDVPAAIRVAGYELKGTMITVRLERWGTS</sequence>
<evidence type="ECO:0000313" key="1">
    <source>
        <dbReference type="EMBL" id="AXE34645.1"/>
    </source>
</evidence>
<dbReference type="EMBL" id="CP029554">
    <property type="protein sequence ID" value="AXE34645.1"/>
    <property type="molecule type" value="Genomic_DNA"/>
</dbReference>
<gene>
    <name evidence="1" type="ORF">DK843_10250</name>
</gene>
<name>A0A344UH97_9NEIS</name>